<dbReference type="PATRIC" id="fig|931276.5.peg.463"/>
<dbReference type="OrthoDB" id="1893398at2"/>
<dbReference type="Proteomes" id="UP000011728">
    <property type="component" value="Chromosome"/>
</dbReference>
<keyword evidence="2" id="KW-1185">Reference proteome</keyword>
<dbReference type="KEGG" id="csr:Cspa_c05000"/>
<dbReference type="RefSeq" id="WP_015390624.1">
    <property type="nucleotide sequence ID" value="NC_020291.1"/>
</dbReference>
<proteinExistence type="predicted"/>
<dbReference type="eggNOG" id="ENOG50342HF">
    <property type="taxonomic scope" value="Bacteria"/>
</dbReference>
<dbReference type="AlphaFoldDB" id="M1MD41"/>
<accession>M1MD41</accession>
<organism evidence="1 2">
    <name type="scientific">Clostridium saccharoperbutylacetonicum N1-4(HMT)</name>
    <dbReference type="NCBI Taxonomy" id="931276"/>
    <lineage>
        <taxon>Bacteria</taxon>
        <taxon>Bacillati</taxon>
        <taxon>Bacillota</taxon>
        <taxon>Clostridia</taxon>
        <taxon>Eubacteriales</taxon>
        <taxon>Clostridiaceae</taxon>
        <taxon>Clostridium</taxon>
    </lineage>
</organism>
<sequence>MRLVDIDLIDIYRKWKKGLGPFQCYFRSSSFVSLQTYEDFLLNDENNIEFNKELLQGILESSKERTFIIVDLPLKEILDLALILNNDYNIKPLLNINLLFHSFGIVGDKKDISKLIINGLKLKDINSKKIVMLIPFNRYEDGLENSYLKDHLNNQYGIGEDDLPSLEILKEFKYSKLIIFTKDKIKKDLEEYINFINKHITVEIIKVRE</sequence>
<protein>
    <recommendedName>
        <fullName evidence="3">Normocyte-binding protein</fullName>
    </recommendedName>
</protein>
<name>M1MD41_9CLOT</name>
<gene>
    <name evidence="1" type="ORF">Cspa_c05000</name>
</gene>
<dbReference type="EMBL" id="CP004121">
    <property type="protein sequence ID" value="AGF54298.1"/>
    <property type="molecule type" value="Genomic_DNA"/>
</dbReference>
<dbReference type="HOGENOM" id="CLU_113224_0_0_9"/>
<evidence type="ECO:0000313" key="1">
    <source>
        <dbReference type="EMBL" id="AGF54298.1"/>
    </source>
</evidence>
<evidence type="ECO:0008006" key="3">
    <source>
        <dbReference type="Google" id="ProtNLM"/>
    </source>
</evidence>
<dbReference type="STRING" id="36745.CLSAP_05050"/>
<reference evidence="1 2" key="1">
    <citation type="submission" date="2013-02" db="EMBL/GenBank/DDBJ databases">
        <title>Genome sequence of Clostridium saccharoperbutylacetonicum N1-4(HMT).</title>
        <authorList>
            <person name="Poehlein A."/>
            <person name="Daniel R."/>
        </authorList>
    </citation>
    <scope>NUCLEOTIDE SEQUENCE [LARGE SCALE GENOMIC DNA]</scope>
    <source>
        <strain evidence="2">N1-4(HMT)</strain>
    </source>
</reference>
<evidence type="ECO:0000313" key="2">
    <source>
        <dbReference type="Proteomes" id="UP000011728"/>
    </source>
</evidence>